<dbReference type="SMART" id="SM00342">
    <property type="entry name" value="HTH_ARAC"/>
    <property type="match status" value="1"/>
</dbReference>
<gene>
    <name evidence="5" type="ORF">DC20_12435</name>
</gene>
<dbReference type="PANTHER" id="PTHR43280:SF32">
    <property type="entry name" value="TRANSCRIPTIONAL REGULATORY PROTEIN"/>
    <property type="match status" value="1"/>
</dbReference>
<dbReference type="KEGG" id="rti:DC20_12435"/>
<dbReference type="Gene3D" id="1.10.10.60">
    <property type="entry name" value="Homeodomain-like"/>
    <property type="match status" value="1"/>
</dbReference>
<dbReference type="PATRIC" id="fig|512763.3.peg.2727"/>
<feature type="domain" description="HTH araC/xylS-type" evidence="4">
    <location>
        <begin position="190"/>
        <end position="289"/>
    </location>
</feature>
<dbReference type="Pfam" id="PF02311">
    <property type="entry name" value="AraC_binding"/>
    <property type="match status" value="1"/>
</dbReference>
<evidence type="ECO:0000313" key="5">
    <source>
        <dbReference type="EMBL" id="ALI99632.1"/>
    </source>
</evidence>
<evidence type="ECO:0000313" key="6">
    <source>
        <dbReference type="Proteomes" id="UP000061382"/>
    </source>
</evidence>
<evidence type="ECO:0000256" key="2">
    <source>
        <dbReference type="ARBA" id="ARBA00023125"/>
    </source>
</evidence>
<dbReference type="OrthoDB" id="9793451at2"/>
<keyword evidence="6" id="KW-1185">Reference proteome</keyword>
<evidence type="ECO:0000259" key="4">
    <source>
        <dbReference type="PROSITE" id="PS01124"/>
    </source>
</evidence>
<dbReference type="Gene3D" id="2.60.120.10">
    <property type="entry name" value="Jelly Rolls"/>
    <property type="match status" value="1"/>
</dbReference>
<sequence length="290" mass="33762">MPEKLPVYRIPDFTPAKALSRGIHVADLQAHRQKHAFVQAPHKHDFYLLLVVRNGQGTHTIDFTLYDVKPGSVFFLTPGQVHAWDLSPETEGTLLFFTPEFYRGNREADALRQFPFFQTWQHPPVFNVQPNSLSPVEQLLHQMQQEYSRAAPFQIDALRAYLELLLIQLARLYPKTTVASEENIWPFQLYQLETLVENHYLEHLPTSFYAHALHLSPKYLNELCKQNLGKTTTDLLQERLILEAKRLLTHSPHLNIAQVAQALGFEDNSYFGRFFKKQAEITPEQFRQKR</sequence>
<dbReference type="InterPro" id="IPR018060">
    <property type="entry name" value="HTH_AraC"/>
</dbReference>
<reference evidence="5 6" key="1">
    <citation type="submission" date="2015-08" db="EMBL/GenBank/DDBJ databases">
        <title>Complete genome sequence of Rufibacter tibetensis strain 1351t, a radiation-resistant bacterium from tibet plateau.</title>
        <authorList>
            <person name="Dai J."/>
        </authorList>
    </citation>
    <scope>NUCLEOTIDE SEQUENCE [LARGE SCALE GENOMIC DNA]</scope>
    <source>
        <strain evidence="5 6">1351</strain>
    </source>
</reference>
<dbReference type="RefSeq" id="WP_062544124.1">
    <property type="nucleotide sequence ID" value="NZ_CP012643.1"/>
</dbReference>
<accession>A0A0N7HWM1</accession>
<protein>
    <recommendedName>
        <fullName evidence="4">HTH araC/xylS-type domain-containing protein</fullName>
    </recommendedName>
</protein>
<dbReference type="SUPFAM" id="SSF51215">
    <property type="entry name" value="Regulatory protein AraC"/>
    <property type="match status" value="1"/>
</dbReference>
<dbReference type="GO" id="GO:0043565">
    <property type="term" value="F:sequence-specific DNA binding"/>
    <property type="evidence" value="ECO:0007669"/>
    <property type="project" value="InterPro"/>
</dbReference>
<dbReference type="EMBL" id="CP012643">
    <property type="protein sequence ID" value="ALI99632.1"/>
    <property type="molecule type" value="Genomic_DNA"/>
</dbReference>
<dbReference type="Proteomes" id="UP000061382">
    <property type="component" value="Chromosome"/>
</dbReference>
<evidence type="ECO:0000256" key="3">
    <source>
        <dbReference type="ARBA" id="ARBA00023163"/>
    </source>
</evidence>
<organism evidence="5 6">
    <name type="scientific">Rufibacter tibetensis</name>
    <dbReference type="NCBI Taxonomy" id="512763"/>
    <lineage>
        <taxon>Bacteria</taxon>
        <taxon>Pseudomonadati</taxon>
        <taxon>Bacteroidota</taxon>
        <taxon>Cytophagia</taxon>
        <taxon>Cytophagales</taxon>
        <taxon>Hymenobacteraceae</taxon>
        <taxon>Rufibacter</taxon>
    </lineage>
</organism>
<keyword evidence="2" id="KW-0238">DNA-binding</keyword>
<dbReference type="AlphaFoldDB" id="A0A0N7HWM1"/>
<keyword evidence="1" id="KW-0805">Transcription regulation</keyword>
<name>A0A0N7HWM1_9BACT</name>
<dbReference type="SUPFAM" id="SSF46689">
    <property type="entry name" value="Homeodomain-like"/>
    <property type="match status" value="1"/>
</dbReference>
<dbReference type="InterPro" id="IPR009057">
    <property type="entry name" value="Homeodomain-like_sf"/>
</dbReference>
<dbReference type="InterPro" id="IPR003313">
    <property type="entry name" value="AraC-bd"/>
</dbReference>
<dbReference type="Pfam" id="PF12833">
    <property type="entry name" value="HTH_18"/>
    <property type="match status" value="1"/>
</dbReference>
<dbReference type="InterPro" id="IPR037923">
    <property type="entry name" value="HTH-like"/>
</dbReference>
<dbReference type="GO" id="GO:0003700">
    <property type="term" value="F:DNA-binding transcription factor activity"/>
    <property type="evidence" value="ECO:0007669"/>
    <property type="project" value="InterPro"/>
</dbReference>
<dbReference type="PANTHER" id="PTHR43280">
    <property type="entry name" value="ARAC-FAMILY TRANSCRIPTIONAL REGULATOR"/>
    <property type="match status" value="1"/>
</dbReference>
<proteinExistence type="predicted"/>
<keyword evidence="3" id="KW-0804">Transcription</keyword>
<evidence type="ECO:0000256" key="1">
    <source>
        <dbReference type="ARBA" id="ARBA00023015"/>
    </source>
</evidence>
<dbReference type="PRINTS" id="PR00032">
    <property type="entry name" value="HTHARAC"/>
</dbReference>
<dbReference type="STRING" id="512763.DC20_12435"/>
<dbReference type="InterPro" id="IPR020449">
    <property type="entry name" value="Tscrpt_reg_AraC-type_HTH"/>
</dbReference>
<dbReference type="InterPro" id="IPR014710">
    <property type="entry name" value="RmlC-like_jellyroll"/>
</dbReference>
<dbReference type="PROSITE" id="PS01124">
    <property type="entry name" value="HTH_ARAC_FAMILY_2"/>
    <property type="match status" value="1"/>
</dbReference>